<keyword evidence="4" id="KW-0256">Endoplasmic reticulum</keyword>
<dbReference type="Gene3D" id="3.40.50.1820">
    <property type="entry name" value="alpha/beta hydrolase"/>
    <property type="match status" value="1"/>
</dbReference>
<dbReference type="InterPro" id="IPR029058">
    <property type="entry name" value="AB_hydrolase_fold"/>
</dbReference>
<dbReference type="InterPro" id="IPR052374">
    <property type="entry name" value="SERAC1"/>
</dbReference>
<sequence>MEDTDGGNSGSLIHNQDEEAFSLLELRPSQISSHISISVDGRPLRISSPTLLGMLTQFGEWVEQIVLRERESNSDSNYTGMRELCIEFPDLGLWGYRPEADVMIYLMAPAAEVIRSSPSLSKLNLRYSHKLATIEVQALARALKESSSLRIIQIEGLEEGMAAVLLDAFPSEGSDLGKLILKGHQWEGSRVLISHILNANILHVEIFLGIYVQPEIGPPEFLNEPHTFPWEEIGRALLQVSILKKLSLDIWVPVGREQEDVDSRSSKWKTFLNGVKKMWEESQQSPLIDLSLFFSVQPNNRDQCLVSSVLLSLAGLKGVHLTVIPHLVSASDDTGIKRTANEVRRLNDEVFEVYAPVGDNPRVEVVFVHGVPEDESDPEPYLTTWSKNNQDPDKCWLNTWLTSENTEDLRLARILTVTYDCGVRKTDQSGNMDNFLVAENLTQSLITLARVGQHDCPVVLVGHCLGGLVIKEVCSEASRSVGADHRRATEFHNFLTNVKGLFFYSTPHLGWSRNFPSELQRADMMESLEVLSKYTSRVNHHFEQLRKKYHWRTRGVGESNKTRIFSPKDGESTTLTELVVEEASARGGSSEFSMVSDTDHFTICRPKSKESNSFLYLVEFIEYLLTETATKAP</sequence>
<dbReference type="Proteomes" id="UP001633002">
    <property type="component" value="Unassembled WGS sequence"/>
</dbReference>
<evidence type="ECO:0000256" key="6">
    <source>
        <dbReference type="ARBA" id="ARBA00023136"/>
    </source>
</evidence>
<evidence type="ECO:0000256" key="5">
    <source>
        <dbReference type="ARBA" id="ARBA00023128"/>
    </source>
</evidence>
<dbReference type="GO" id="GO:0016020">
    <property type="term" value="C:membrane"/>
    <property type="evidence" value="ECO:0007669"/>
    <property type="project" value="UniProtKB-SubCell"/>
</dbReference>
<evidence type="ECO:0000256" key="2">
    <source>
        <dbReference type="ARBA" id="ARBA00004240"/>
    </source>
</evidence>
<evidence type="ECO:0000256" key="4">
    <source>
        <dbReference type="ARBA" id="ARBA00022824"/>
    </source>
</evidence>
<keyword evidence="8" id="KW-1185">Reference proteome</keyword>
<evidence type="ECO:0000256" key="3">
    <source>
        <dbReference type="ARBA" id="ARBA00004370"/>
    </source>
</evidence>
<evidence type="ECO:0000256" key="1">
    <source>
        <dbReference type="ARBA" id="ARBA00004173"/>
    </source>
</evidence>
<accession>A0ABD3HFU2</accession>
<evidence type="ECO:0000313" key="8">
    <source>
        <dbReference type="Proteomes" id="UP001633002"/>
    </source>
</evidence>
<dbReference type="EMBL" id="JBJQOH010000004">
    <property type="protein sequence ID" value="KAL3690283.1"/>
    <property type="molecule type" value="Genomic_DNA"/>
</dbReference>
<dbReference type="GO" id="GO:0005783">
    <property type="term" value="C:endoplasmic reticulum"/>
    <property type="evidence" value="ECO:0007669"/>
    <property type="project" value="UniProtKB-SubCell"/>
</dbReference>
<dbReference type="AlphaFoldDB" id="A0ABD3HFU2"/>
<dbReference type="PANTHER" id="PTHR48182">
    <property type="entry name" value="PROTEIN SERAC1"/>
    <property type="match status" value="1"/>
</dbReference>
<organism evidence="7 8">
    <name type="scientific">Riccia sorocarpa</name>
    <dbReference type="NCBI Taxonomy" id="122646"/>
    <lineage>
        <taxon>Eukaryota</taxon>
        <taxon>Viridiplantae</taxon>
        <taxon>Streptophyta</taxon>
        <taxon>Embryophyta</taxon>
        <taxon>Marchantiophyta</taxon>
        <taxon>Marchantiopsida</taxon>
        <taxon>Marchantiidae</taxon>
        <taxon>Marchantiales</taxon>
        <taxon>Ricciaceae</taxon>
        <taxon>Riccia</taxon>
    </lineage>
</organism>
<keyword evidence="6" id="KW-0472">Membrane</keyword>
<proteinExistence type="predicted"/>
<dbReference type="SUPFAM" id="SSF53474">
    <property type="entry name" value="alpha/beta-Hydrolases"/>
    <property type="match status" value="1"/>
</dbReference>
<gene>
    <name evidence="7" type="ORF">R1sor_016592</name>
</gene>
<dbReference type="PANTHER" id="PTHR48182:SF2">
    <property type="entry name" value="PROTEIN SERAC1"/>
    <property type="match status" value="1"/>
</dbReference>
<name>A0ABD3HFU2_9MARC</name>
<comment type="subcellular location">
    <subcellularLocation>
        <location evidence="2">Endoplasmic reticulum</location>
    </subcellularLocation>
    <subcellularLocation>
        <location evidence="3">Membrane</location>
    </subcellularLocation>
    <subcellularLocation>
        <location evidence="1">Mitochondrion</location>
    </subcellularLocation>
</comment>
<comment type="caution">
    <text evidence="7">The sequence shown here is derived from an EMBL/GenBank/DDBJ whole genome shotgun (WGS) entry which is preliminary data.</text>
</comment>
<protein>
    <submittedName>
        <fullName evidence="7">Uncharacterized protein</fullName>
    </submittedName>
</protein>
<dbReference type="GO" id="GO:0005739">
    <property type="term" value="C:mitochondrion"/>
    <property type="evidence" value="ECO:0007669"/>
    <property type="project" value="UniProtKB-SubCell"/>
</dbReference>
<reference evidence="7 8" key="1">
    <citation type="submission" date="2024-09" db="EMBL/GenBank/DDBJ databases">
        <title>Chromosome-scale assembly of Riccia sorocarpa.</title>
        <authorList>
            <person name="Paukszto L."/>
        </authorList>
    </citation>
    <scope>NUCLEOTIDE SEQUENCE [LARGE SCALE GENOMIC DNA]</scope>
    <source>
        <strain evidence="7">LP-2024</strain>
        <tissue evidence="7">Aerial parts of the thallus</tissue>
    </source>
</reference>
<evidence type="ECO:0000313" key="7">
    <source>
        <dbReference type="EMBL" id="KAL3690283.1"/>
    </source>
</evidence>
<keyword evidence="5" id="KW-0496">Mitochondrion</keyword>